<name>A0A9N9VYC6_9HYPO</name>
<dbReference type="Proteomes" id="UP000696573">
    <property type="component" value="Unassembled WGS sequence"/>
</dbReference>
<evidence type="ECO:0000313" key="2">
    <source>
        <dbReference type="EMBL" id="CAH0038750.1"/>
    </source>
</evidence>
<evidence type="ECO:0000313" key="3">
    <source>
        <dbReference type="Proteomes" id="UP000696573"/>
    </source>
</evidence>
<dbReference type="InterPro" id="IPR010730">
    <property type="entry name" value="HET"/>
</dbReference>
<reference evidence="2" key="1">
    <citation type="submission" date="2021-10" db="EMBL/GenBank/DDBJ databases">
        <authorList>
            <person name="Piombo E."/>
        </authorList>
    </citation>
    <scope>NUCLEOTIDE SEQUENCE</scope>
</reference>
<dbReference type="EMBL" id="CABFNQ020000760">
    <property type="protein sequence ID" value="CAH0038750.1"/>
    <property type="molecule type" value="Genomic_DNA"/>
</dbReference>
<comment type="caution">
    <text evidence="2">The sequence shown here is derived from an EMBL/GenBank/DDBJ whole genome shotgun (WGS) entry which is preliminary data.</text>
</comment>
<dbReference type="Pfam" id="PF06985">
    <property type="entry name" value="HET"/>
    <property type="match status" value="1"/>
</dbReference>
<evidence type="ECO:0000259" key="1">
    <source>
        <dbReference type="Pfam" id="PF06985"/>
    </source>
</evidence>
<dbReference type="PANTHER" id="PTHR33112">
    <property type="entry name" value="DOMAIN PROTEIN, PUTATIVE-RELATED"/>
    <property type="match status" value="1"/>
</dbReference>
<gene>
    <name evidence="2" type="ORF">CRHIZ90672A_00006381</name>
</gene>
<accession>A0A9N9VYC6</accession>
<feature type="domain" description="Heterokaryon incompatibility" evidence="1">
    <location>
        <begin position="186"/>
        <end position="334"/>
    </location>
</feature>
<dbReference type="OrthoDB" id="5143057at2759"/>
<keyword evidence="3" id="KW-1185">Reference proteome</keyword>
<protein>
    <recommendedName>
        <fullName evidence="1">Heterokaryon incompatibility domain-containing protein</fullName>
    </recommendedName>
</protein>
<sequence length="661" mass="76016">MSTDQKDEKRLCPQCMSIFTGQQQLKGPSINSDRGPVHHFSAASFEAAANSGCVICVRARAALRRDELGFLLTQVGYEPFSYRLLSIKSRKLYTYTLEIIIYYAVERSLEGDHDFERFVWETHLFSAEGSFRQARKWYSDCREKHARCNVSRRSFLYSPTRLLDLNPRGTDLRLIMTAKESIKEDYETLSHRWGGQSIIKFTTDTLTQFQNKIENASLPQTFRDAILVAMKLGIRYLWIDSLCIIQDSLQDWQKEAALMGEVYSNSTLNVMATACRNSHQSLFRSRDQGELLHYAVCTSWDGIKPEAFYIFSRFSWDKHTVLEPLHRRGWVLQERILPPRALHFTYNQLVWECRERESCEMYPDGLPIYLKSLNYSFVKHLDIDASQAWLTHLRQPNLSPKDYYDKWRRMIHMYWNTKITNDTDKLVAISGLAKRMGGALKDRYLAGLWEGNLPSNLLWYVHITGGRSCRPRNYRAPSWSWASIEAEKDVSFWHSPLRGCVLIEIEEASVTPLSNIDVTGEVVDGYLRLKSSVFQAELIVHDPSARDESGRLQIRIQGETVEGALFPDENITATSTSVYCLPVWMATKPLDETEGAVALILKPVEDKPRGWYSRIGLLSYSVCGEDLSSRGWKKMLECLDDPGFGDQTMYLESSPGTIMFV</sequence>
<dbReference type="PANTHER" id="PTHR33112:SF10">
    <property type="entry name" value="TOL"/>
    <property type="match status" value="1"/>
</dbReference>
<proteinExistence type="predicted"/>
<organism evidence="2 3">
    <name type="scientific">Clonostachys rhizophaga</name>
    <dbReference type="NCBI Taxonomy" id="160324"/>
    <lineage>
        <taxon>Eukaryota</taxon>
        <taxon>Fungi</taxon>
        <taxon>Dikarya</taxon>
        <taxon>Ascomycota</taxon>
        <taxon>Pezizomycotina</taxon>
        <taxon>Sordariomycetes</taxon>
        <taxon>Hypocreomycetidae</taxon>
        <taxon>Hypocreales</taxon>
        <taxon>Bionectriaceae</taxon>
        <taxon>Clonostachys</taxon>
    </lineage>
</organism>
<dbReference type="AlphaFoldDB" id="A0A9N9VYC6"/>